<dbReference type="EMBL" id="JBBMEW010000001">
    <property type="protein sequence ID" value="MEQ2525111.1"/>
    <property type="molecule type" value="Genomic_DNA"/>
</dbReference>
<organism evidence="1 2">
    <name type="scientific">Robertmurraya yapensis</name>
    <name type="common">ex Hitch et al 2024</name>
    <dbReference type="NCBI Taxonomy" id="3133160"/>
    <lineage>
        <taxon>Bacteria</taxon>
        <taxon>Bacillati</taxon>
        <taxon>Bacillota</taxon>
        <taxon>Bacilli</taxon>
        <taxon>Bacillales</taxon>
        <taxon>Bacillaceae</taxon>
        <taxon>Robertmurraya</taxon>
    </lineage>
</organism>
<name>A0ACC6S5B9_9BACI</name>
<proteinExistence type="predicted"/>
<evidence type="ECO:0000313" key="1">
    <source>
        <dbReference type="EMBL" id="MEQ2525111.1"/>
    </source>
</evidence>
<reference evidence="1" key="1">
    <citation type="submission" date="2024-03" db="EMBL/GenBank/DDBJ databases">
        <title>Human intestinal bacterial collection.</title>
        <authorList>
            <person name="Pauvert C."/>
            <person name="Hitch T.C.A."/>
            <person name="Clavel T."/>
        </authorList>
    </citation>
    <scope>NUCLEOTIDE SEQUENCE</scope>
    <source>
        <strain evidence="1">CLA-AA-H227</strain>
    </source>
</reference>
<accession>A0ACC6S5B9</accession>
<gene>
    <name evidence="1" type="ORF">WMO40_00245</name>
</gene>
<evidence type="ECO:0000313" key="2">
    <source>
        <dbReference type="Proteomes" id="UP001439875"/>
    </source>
</evidence>
<comment type="caution">
    <text evidence="1">The sequence shown here is derived from an EMBL/GenBank/DDBJ whole genome shotgun (WGS) entry which is preliminary data.</text>
</comment>
<keyword evidence="2" id="KW-1185">Reference proteome</keyword>
<protein>
    <submittedName>
        <fullName evidence="1">Uncharacterized protein</fullName>
    </submittedName>
</protein>
<sequence length="57" mass="6720">MLQLRDSLAVDRVNAIVEKNNMPSVRILENSRMEFISEYEEEDTNNIVRLYTLDEMA</sequence>
<dbReference type="Proteomes" id="UP001439875">
    <property type="component" value="Unassembled WGS sequence"/>
</dbReference>